<organism evidence="2 3">
    <name type="scientific">Phyllosticta citriasiana</name>
    <dbReference type="NCBI Taxonomy" id="595635"/>
    <lineage>
        <taxon>Eukaryota</taxon>
        <taxon>Fungi</taxon>
        <taxon>Dikarya</taxon>
        <taxon>Ascomycota</taxon>
        <taxon>Pezizomycotina</taxon>
        <taxon>Dothideomycetes</taxon>
        <taxon>Dothideomycetes incertae sedis</taxon>
        <taxon>Botryosphaeriales</taxon>
        <taxon>Phyllostictaceae</taxon>
        <taxon>Phyllosticta</taxon>
    </lineage>
</organism>
<gene>
    <name evidence="2" type="ORF">IWZ03DRAFT_370812</name>
</gene>
<keyword evidence="1" id="KW-0812">Transmembrane</keyword>
<dbReference type="Proteomes" id="UP001363622">
    <property type="component" value="Unassembled WGS sequence"/>
</dbReference>
<evidence type="ECO:0000256" key="1">
    <source>
        <dbReference type="SAM" id="Phobius"/>
    </source>
</evidence>
<keyword evidence="1" id="KW-0472">Membrane</keyword>
<keyword evidence="3" id="KW-1185">Reference proteome</keyword>
<evidence type="ECO:0000313" key="2">
    <source>
        <dbReference type="EMBL" id="KAK7522285.1"/>
    </source>
</evidence>
<evidence type="ECO:0000313" key="3">
    <source>
        <dbReference type="Proteomes" id="UP001363622"/>
    </source>
</evidence>
<reference evidence="2 3" key="1">
    <citation type="submission" date="2024-04" db="EMBL/GenBank/DDBJ databases">
        <title>Phyllosticta paracitricarpa is synonymous to the EU quarantine fungus P. citricarpa based on phylogenomic analyses.</title>
        <authorList>
            <consortium name="Lawrence Berkeley National Laboratory"/>
            <person name="Van Ingen-Buijs V.A."/>
            <person name="Van Westerhoven A.C."/>
            <person name="Haridas S."/>
            <person name="Skiadas P."/>
            <person name="Martin F."/>
            <person name="Groenewald J.Z."/>
            <person name="Crous P.W."/>
            <person name="Seidl M.F."/>
        </authorList>
    </citation>
    <scope>NUCLEOTIDE SEQUENCE [LARGE SCALE GENOMIC DNA]</scope>
    <source>
        <strain evidence="2 3">CBS 123371</strain>
    </source>
</reference>
<keyword evidence="1" id="KW-1133">Transmembrane helix</keyword>
<protein>
    <submittedName>
        <fullName evidence="2">Uncharacterized protein</fullName>
    </submittedName>
</protein>
<sequence length="188" mass="21782">MMPLERPVWLCDGARQGTGTVQRLVGNANAVLTQTMRELPDFVSGGFIYFFFNFFFMLHHCFFWFRDWSRRPKKDAMHWRARMTGEHWLNWAIESDGRKDRMSRNGNGPIIASMHHRVRTSWSLEELKAPSQDDMSMRVAGGRLKGREDKGGSGLASWLNVCLEVRIVSTTRTRQRQALAFGIECRLV</sequence>
<name>A0ABR1KVT2_9PEZI</name>
<accession>A0ABR1KVT2</accession>
<comment type="caution">
    <text evidence="2">The sequence shown here is derived from an EMBL/GenBank/DDBJ whole genome shotgun (WGS) entry which is preliminary data.</text>
</comment>
<proteinExistence type="predicted"/>
<dbReference type="EMBL" id="JBBPHU010000002">
    <property type="protein sequence ID" value="KAK7522285.1"/>
    <property type="molecule type" value="Genomic_DNA"/>
</dbReference>
<feature type="transmembrane region" description="Helical" evidence="1">
    <location>
        <begin position="46"/>
        <end position="65"/>
    </location>
</feature>